<sequence>MLLRVRSNVGVWRVEVPSDDCTVQSILQSIAATRPHVVYEQPLSRDAACQQPLEAGANLEFLTHGSMVYCRVDPATCADHTINAQSVVESDESLKDSTDNAASTKPTNMRRVIGKDGSIILVPSNELPAEKDKGFRKGMMALRDMKMHWTLADFMALDSQFEFKIQRQENPICKQVSLDIPSISSFQAYLQNFRFKRHRFGYLYGKFVKSDGAEENDPPTKALVEAIYEPPQEPDNEAAEGFQVLDDPDEERVNQIAEMLGWTRVGWIFGHDVRDDHVMTAAEIIMAAELQLEAADGVNETPFVTVKVAPGADGTVSVEAFQMSQQCMSMVAENALVLGPDPKVCYVNETFTAIQEGKESKTVENSFFLCVVAIVQHTSEQFVADFPRPNRLDVQQTHDALKKQLSKSGTAGWTFVDLLADFNLLIYLSKFLDIDADMPKICASIVDRSIPLDDGYKLIIKSMAGLEGSY</sequence>
<accession>A0A1Z5KII1</accession>
<gene>
    <name evidence="2" type="ORF">FisN_24Hh007</name>
</gene>
<dbReference type="AlphaFoldDB" id="A0A1Z5KII1"/>
<reference evidence="2 3" key="1">
    <citation type="journal article" date="2015" name="Plant Cell">
        <title>Oil accumulation by the oleaginous diatom Fistulifera solaris as revealed by the genome and transcriptome.</title>
        <authorList>
            <person name="Tanaka T."/>
            <person name="Maeda Y."/>
            <person name="Veluchamy A."/>
            <person name="Tanaka M."/>
            <person name="Abida H."/>
            <person name="Marechal E."/>
            <person name="Bowler C."/>
            <person name="Muto M."/>
            <person name="Sunaga Y."/>
            <person name="Tanaka M."/>
            <person name="Yoshino T."/>
            <person name="Taniguchi T."/>
            <person name="Fukuda Y."/>
            <person name="Nemoto M."/>
            <person name="Matsumoto M."/>
            <person name="Wong P.S."/>
            <person name="Aburatani S."/>
            <person name="Fujibuchi W."/>
        </authorList>
    </citation>
    <scope>NUCLEOTIDE SEQUENCE [LARGE SCALE GENOMIC DNA]</scope>
    <source>
        <strain evidence="2 3">JPCC DA0580</strain>
    </source>
</reference>
<evidence type="ECO:0000259" key="1">
    <source>
        <dbReference type="Pfam" id="PF05021"/>
    </source>
</evidence>
<feature type="domain" description="Nuclear pore localisation protein NPL4 C-terminal" evidence="1">
    <location>
        <begin position="199"/>
        <end position="350"/>
    </location>
</feature>
<organism evidence="2 3">
    <name type="scientific">Fistulifera solaris</name>
    <name type="common">Oleaginous diatom</name>
    <dbReference type="NCBI Taxonomy" id="1519565"/>
    <lineage>
        <taxon>Eukaryota</taxon>
        <taxon>Sar</taxon>
        <taxon>Stramenopiles</taxon>
        <taxon>Ochrophyta</taxon>
        <taxon>Bacillariophyta</taxon>
        <taxon>Bacillariophyceae</taxon>
        <taxon>Bacillariophycidae</taxon>
        <taxon>Naviculales</taxon>
        <taxon>Naviculaceae</taxon>
        <taxon>Fistulifera</taxon>
    </lineage>
</organism>
<dbReference type="OrthoDB" id="10251089at2759"/>
<dbReference type="PANTHER" id="PTHR12710">
    <property type="entry name" value="NUCLEAR PROTEIN LOCALIZATION 4"/>
    <property type="match status" value="1"/>
</dbReference>
<dbReference type="EMBL" id="BDSP01000238">
    <property type="protein sequence ID" value="GAX26120.1"/>
    <property type="molecule type" value="Genomic_DNA"/>
</dbReference>
<name>A0A1Z5KII1_FISSO</name>
<dbReference type="GO" id="GO:0031625">
    <property type="term" value="F:ubiquitin protein ligase binding"/>
    <property type="evidence" value="ECO:0007669"/>
    <property type="project" value="TreeGrafter"/>
</dbReference>
<keyword evidence="3" id="KW-1185">Reference proteome</keyword>
<comment type="caution">
    <text evidence="2">The sequence shown here is derived from an EMBL/GenBank/DDBJ whole genome shotgun (WGS) entry which is preliminary data.</text>
</comment>
<dbReference type="InterPro" id="IPR007717">
    <property type="entry name" value="NPL4_C"/>
</dbReference>
<dbReference type="GO" id="GO:0005634">
    <property type="term" value="C:nucleus"/>
    <property type="evidence" value="ECO:0007669"/>
    <property type="project" value="TreeGrafter"/>
</dbReference>
<dbReference type="Proteomes" id="UP000198406">
    <property type="component" value="Unassembled WGS sequence"/>
</dbReference>
<proteinExistence type="predicted"/>
<dbReference type="GO" id="GO:0043130">
    <property type="term" value="F:ubiquitin binding"/>
    <property type="evidence" value="ECO:0007669"/>
    <property type="project" value="TreeGrafter"/>
</dbReference>
<dbReference type="PANTHER" id="PTHR12710:SF0">
    <property type="entry name" value="NUCLEAR PROTEIN LOCALIZATION PROTEIN 4 HOMOLOG"/>
    <property type="match status" value="1"/>
</dbReference>
<evidence type="ECO:0000313" key="3">
    <source>
        <dbReference type="Proteomes" id="UP000198406"/>
    </source>
</evidence>
<dbReference type="FunCoup" id="A0A1Z5KII1">
    <property type="interactions" value="633"/>
</dbReference>
<protein>
    <submittedName>
        <fullName evidence="2">Nuclear protein localization protein 4 homolog</fullName>
    </submittedName>
</protein>
<evidence type="ECO:0000313" key="2">
    <source>
        <dbReference type="EMBL" id="GAX26120.1"/>
    </source>
</evidence>
<dbReference type="InParanoid" id="A0A1Z5KII1"/>
<dbReference type="InterPro" id="IPR016563">
    <property type="entry name" value="Npl4"/>
</dbReference>
<dbReference type="CDD" id="cd08061">
    <property type="entry name" value="MPN_NPL4"/>
    <property type="match status" value="1"/>
</dbReference>
<dbReference type="GO" id="GO:0006511">
    <property type="term" value="P:ubiquitin-dependent protein catabolic process"/>
    <property type="evidence" value="ECO:0007669"/>
    <property type="project" value="InterPro"/>
</dbReference>
<dbReference type="Gene3D" id="3.40.140.10">
    <property type="entry name" value="Cytidine Deaminase, domain 2"/>
    <property type="match status" value="1"/>
</dbReference>
<dbReference type="Pfam" id="PF05021">
    <property type="entry name" value="NPL4"/>
    <property type="match status" value="1"/>
</dbReference>
<dbReference type="Gene3D" id="3.10.20.90">
    <property type="entry name" value="Phosphatidylinositol 3-kinase Catalytic Subunit, Chain A, domain 1"/>
    <property type="match status" value="1"/>
</dbReference>